<protein>
    <submittedName>
        <fullName evidence="6">LrgB family protein</fullName>
    </submittedName>
</protein>
<accession>B8J7W6</accession>
<gene>
    <name evidence="6" type="ordered locus">A2cp1_0099</name>
</gene>
<feature type="transmembrane region" description="Helical" evidence="5">
    <location>
        <begin position="86"/>
        <end position="108"/>
    </location>
</feature>
<keyword evidence="3 5" id="KW-1133">Transmembrane helix</keyword>
<sequence>MIAAAWIAVTAALYAAARALHRRFPRPWLTPLLVVPGALAALLLAARVPYPGYMQGGRLLVDLLGPATVAFALPLHRHAGLLRRHAAELCAGILAGCAVAVGSSFLLARALGLARPLALSLAPRSITTPFAMQVAGDLGGVPALAAVFVILTAVVGLVVGQLLVRWLPLRSPVARGALFGMGAHAAGTAQAMELGRVEGAVAGVVMIVAGLGVLVATPLLRLAL</sequence>
<keyword evidence="7" id="KW-1185">Reference proteome</keyword>
<dbReference type="HOGENOM" id="CLU_082099_2_0_7"/>
<evidence type="ECO:0000313" key="7">
    <source>
        <dbReference type="Proteomes" id="UP000007089"/>
    </source>
</evidence>
<dbReference type="Proteomes" id="UP000007089">
    <property type="component" value="Chromosome"/>
</dbReference>
<dbReference type="AlphaFoldDB" id="B8J7W6"/>
<feature type="transmembrane region" description="Helical" evidence="5">
    <location>
        <begin position="143"/>
        <end position="164"/>
    </location>
</feature>
<evidence type="ECO:0000313" key="6">
    <source>
        <dbReference type="EMBL" id="ACL63458.1"/>
    </source>
</evidence>
<dbReference type="EMBL" id="CP001359">
    <property type="protein sequence ID" value="ACL63458.1"/>
    <property type="molecule type" value="Genomic_DNA"/>
</dbReference>
<dbReference type="KEGG" id="acp:A2cp1_0099"/>
<organism evidence="6 7">
    <name type="scientific">Anaeromyxobacter dehalogenans (strain ATCC BAA-258 / DSM 21875 / 2CP-1)</name>
    <dbReference type="NCBI Taxonomy" id="455488"/>
    <lineage>
        <taxon>Bacteria</taxon>
        <taxon>Pseudomonadati</taxon>
        <taxon>Myxococcota</taxon>
        <taxon>Myxococcia</taxon>
        <taxon>Myxococcales</taxon>
        <taxon>Cystobacterineae</taxon>
        <taxon>Anaeromyxobacteraceae</taxon>
        <taxon>Anaeromyxobacter</taxon>
    </lineage>
</organism>
<dbReference type="InterPro" id="IPR007300">
    <property type="entry name" value="CidB/LrgB"/>
</dbReference>
<reference evidence="6" key="1">
    <citation type="submission" date="2009-01" db="EMBL/GenBank/DDBJ databases">
        <title>Complete sequence of Anaeromyxobacter dehalogenans 2CP-1.</title>
        <authorList>
            <consortium name="US DOE Joint Genome Institute"/>
            <person name="Lucas S."/>
            <person name="Copeland A."/>
            <person name="Lapidus A."/>
            <person name="Glavina del Rio T."/>
            <person name="Dalin E."/>
            <person name="Tice H."/>
            <person name="Bruce D."/>
            <person name="Goodwin L."/>
            <person name="Pitluck S."/>
            <person name="Saunders E."/>
            <person name="Brettin T."/>
            <person name="Detter J.C."/>
            <person name="Han C."/>
            <person name="Larimer F."/>
            <person name="Land M."/>
            <person name="Hauser L."/>
            <person name="Kyrpides N."/>
            <person name="Ovchinnikova G."/>
            <person name="Beliaev A.S."/>
            <person name="Richardson P."/>
        </authorList>
    </citation>
    <scope>NUCLEOTIDE SEQUENCE</scope>
    <source>
        <strain evidence="6">2CP-1</strain>
    </source>
</reference>
<dbReference type="GO" id="GO:0016020">
    <property type="term" value="C:membrane"/>
    <property type="evidence" value="ECO:0007669"/>
    <property type="project" value="UniProtKB-SubCell"/>
</dbReference>
<feature type="transmembrane region" description="Helical" evidence="5">
    <location>
        <begin position="200"/>
        <end position="220"/>
    </location>
</feature>
<evidence type="ECO:0000256" key="4">
    <source>
        <dbReference type="ARBA" id="ARBA00023136"/>
    </source>
</evidence>
<dbReference type="PANTHER" id="PTHR30249:SF16">
    <property type="entry name" value="INNER MEMBRANE PROTEIN"/>
    <property type="match status" value="1"/>
</dbReference>
<keyword evidence="4 5" id="KW-0472">Membrane</keyword>
<keyword evidence="2 5" id="KW-0812">Transmembrane</keyword>
<evidence type="ECO:0000256" key="5">
    <source>
        <dbReference type="SAM" id="Phobius"/>
    </source>
</evidence>
<comment type="subcellular location">
    <subcellularLocation>
        <location evidence="1">Membrane</location>
        <topology evidence="1">Multi-pass membrane protein</topology>
    </subcellularLocation>
</comment>
<dbReference type="Pfam" id="PF04172">
    <property type="entry name" value="LrgB"/>
    <property type="match status" value="1"/>
</dbReference>
<evidence type="ECO:0000256" key="2">
    <source>
        <dbReference type="ARBA" id="ARBA00022692"/>
    </source>
</evidence>
<proteinExistence type="predicted"/>
<dbReference type="RefSeq" id="WP_012631546.1">
    <property type="nucleotide sequence ID" value="NC_011891.1"/>
</dbReference>
<evidence type="ECO:0000256" key="3">
    <source>
        <dbReference type="ARBA" id="ARBA00022989"/>
    </source>
</evidence>
<name>B8J7W6_ANAD2</name>
<evidence type="ECO:0000256" key="1">
    <source>
        <dbReference type="ARBA" id="ARBA00004141"/>
    </source>
</evidence>
<dbReference type="PANTHER" id="PTHR30249">
    <property type="entry name" value="PUTATIVE SEROTONIN TRANSPORTER"/>
    <property type="match status" value="1"/>
</dbReference>
<feature type="transmembrane region" description="Helical" evidence="5">
    <location>
        <begin position="29"/>
        <end position="50"/>
    </location>
</feature>